<keyword evidence="1" id="KW-0040">ANK repeat</keyword>
<dbReference type="PROSITE" id="PS50053">
    <property type="entry name" value="UBIQUITIN_2"/>
    <property type="match status" value="1"/>
</dbReference>
<accession>A0A8J6GD78</accession>
<dbReference type="Gene3D" id="3.10.20.90">
    <property type="entry name" value="Phosphatidylinositol 3-kinase Catalytic Subunit, Chain A, domain 1"/>
    <property type="match status" value="1"/>
</dbReference>
<dbReference type="SUPFAM" id="SSF54236">
    <property type="entry name" value="Ubiquitin-like"/>
    <property type="match status" value="1"/>
</dbReference>
<name>A0A8J6GD78_MICOH</name>
<dbReference type="InterPro" id="IPR039323">
    <property type="entry name" value="ANKRD_45/46/60"/>
</dbReference>
<dbReference type="CDD" id="cd17063">
    <property type="entry name" value="Ubl_ANKRD60"/>
    <property type="match status" value="1"/>
</dbReference>
<dbReference type="Pfam" id="PF14560">
    <property type="entry name" value="Ubiquitin_2"/>
    <property type="match status" value="1"/>
</dbReference>
<reference evidence="4" key="1">
    <citation type="submission" date="2020-03" db="EMBL/GenBank/DDBJ databases">
        <title>Studies in the Genomics of Life Span.</title>
        <authorList>
            <person name="Glass D."/>
        </authorList>
    </citation>
    <scope>NUCLEOTIDE SEQUENCE</scope>
    <source>
        <strain evidence="4">LTLLF</strain>
        <tissue evidence="4">Muscle</tissue>
    </source>
</reference>
<evidence type="ECO:0000259" key="3">
    <source>
        <dbReference type="PROSITE" id="PS50053"/>
    </source>
</evidence>
<evidence type="ECO:0000313" key="5">
    <source>
        <dbReference type="Proteomes" id="UP000710432"/>
    </source>
</evidence>
<dbReference type="Proteomes" id="UP000710432">
    <property type="component" value="Unassembled WGS sequence"/>
</dbReference>
<dbReference type="InterPro" id="IPR029071">
    <property type="entry name" value="Ubiquitin-like_domsf"/>
</dbReference>
<organism evidence="4 5">
    <name type="scientific">Microtus ochrogaster</name>
    <name type="common">Prairie vole</name>
    <dbReference type="NCBI Taxonomy" id="79684"/>
    <lineage>
        <taxon>Eukaryota</taxon>
        <taxon>Metazoa</taxon>
        <taxon>Chordata</taxon>
        <taxon>Craniata</taxon>
        <taxon>Vertebrata</taxon>
        <taxon>Euteleostomi</taxon>
        <taxon>Mammalia</taxon>
        <taxon>Eutheria</taxon>
        <taxon>Euarchontoglires</taxon>
        <taxon>Glires</taxon>
        <taxon>Rodentia</taxon>
        <taxon>Myomorpha</taxon>
        <taxon>Muroidea</taxon>
        <taxon>Cricetidae</taxon>
        <taxon>Arvicolinae</taxon>
        <taxon>Microtus</taxon>
    </lineage>
</organism>
<feature type="repeat" description="ANK" evidence="1">
    <location>
        <begin position="230"/>
        <end position="262"/>
    </location>
</feature>
<dbReference type="Gene3D" id="1.25.40.20">
    <property type="entry name" value="Ankyrin repeat-containing domain"/>
    <property type="match status" value="1"/>
</dbReference>
<feature type="repeat" description="ANK" evidence="1">
    <location>
        <begin position="197"/>
        <end position="223"/>
    </location>
</feature>
<gene>
    <name evidence="4" type="ORF">LTLLF_151220</name>
</gene>
<dbReference type="InterPro" id="IPR036770">
    <property type="entry name" value="Ankyrin_rpt-contain_sf"/>
</dbReference>
<dbReference type="SMART" id="SM00248">
    <property type="entry name" value="ANK"/>
    <property type="match status" value="2"/>
</dbReference>
<dbReference type="InterPro" id="IPR000626">
    <property type="entry name" value="Ubiquitin-like_dom"/>
</dbReference>
<feature type="domain" description="Ubiquitin-like" evidence="3">
    <location>
        <begin position="74"/>
        <end position="150"/>
    </location>
</feature>
<sequence length="321" mass="35885">MTRGMTRAMRRSADVAGADVRPRKPQGGTPRHDPKAGARTAHPTSRARARIKGQSGDPRASIVSPDLAPDVFFLRVKLEETGELFRVANCRNDMTVRELKEELDLMVGIPFNLQRLQFLDQGILMDDATLRFYDVIPGAVISLCIWHYDGWTELVLAAVEGDPSKLSCLGISEDTFYRTANSQHFKGEQWRQWTAQRAFVALYISAHRGHVDAVQYLLELGANCLGKSPLGRTPLHVVAAMGRMDCIGPLLERGASIHDRDAKGETPITIARRLKRRNFERKMFLLYWMIKSGNKDPTDLVMREAPEKASSGAVLKSLMLS</sequence>
<proteinExistence type="predicted"/>
<dbReference type="AlphaFoldDB" id="A0A8J6GD78"/>
<evidence type="ECO:0000256" key="2">
    <source>
        <dbReference type="SAM" id="MobiDB-lite"/>
    </source>
</evidence>
<dbReference type="SUPFAM" id="SSF48403">
    <property type="entry name" value="Ankyrin repeat"/>
    <property type="match status" value="1"/>
</dbReference>
<dbReference type="PROSITE" id="PS50088">
    <property type="entry name" value="ANK_REPEAT"/>
    <property type="match status" value="2"/>
</dbReference>
<dbReference type="EMBL" id="JAATJU010022300">
    <property type="protein sequence ID" value="KAH0511076.1"/>
    <property type="molecule type" value="Genomic_DNA"/>
</dbReference>
<dbReference type="Pfam" id="PF12796">
    <property type="entry name" value="Ank_2"/>
    <property type="match status" value="1"/>
</dbReference>
<evidence type="ECO:0000256" key="1">
    <source>
        <dbReference type="PROSITE-ProRule" id="PRU00023"/>
    </source>
</evidence>
<comment type="caution">
    <text evidence="4">The sequence shown here is derived from an EMBL/GenBank/DDBJ whole genome shotgun (WGS) entry which is preliminary data.</text>
</comment>
<dbReference type="PROSITE" id="PS50297">
    <property type="entry name" value="ANK_REP_REGION"/>
    <property type="match status" value="2"/>
</dbReference>
<protein>
    <submittedName>
        <fullName evidence="4">Ankyrin repeat domain-containing protein 60</fullName>
    </submittedName>
</protein>
<feature type="region of interest" description="Disordered" evidence="2">
    <location>
        <begin position="1"/>
        <end position="62"/>
    </location>
</feature>
<evidence type="ECO:0000313" key="4">
    <source>
        <dbReference type="EMBL" id="KAH0511076.1"/>
    </source>
</evidence>
<dbReference type="PANTHER" id="PTHR22677:SF3">
    <property type="entry name" value="ANKYRIN REPEAT DOMAIN-CONTAINING PROTEIN 60"/>
    <property type="match status" value="1"/>
</dbReference>
<dbReference type="PANTHER" id="PTHR22677">
    <property type="entry name" value="ANKYRIN REPEAT DOMAIN-CONTAINING PROTEIN 60"/>
    <property type="match status" value="1"/>
</dbReference>
<dbReference type="InterPro" id="IPR002110">
    <property type="entry name" value="Ankyrin_rpt"/>
</dbReference>